<accession>A0AAX3I1X5</accession>
<dbReference type="AlphaFoldDB" id="A0AAX3I1X5"/>
<dbReference type="Proteomes" id="UP000306562">
    <property type="component" value="Chromosome"/>
</dbReference>
<protein>
    <recommendedName>
        <fullName evidence="3">Phage protein</fullName>
    </recommendedName>
</protein>
<evidence type="ECO:0000313" key="2">
    <source>
        <dbReference type="Proteomes" id="UP000306562"/>
    </source>
</evidence>
<gene>
    <name evidence="1" type="ORF">NCTC10696_00311</name>
</gene>
<dbReference type="RefSeq" id="WP_057024715.1">
    <property type="nucleotide sequence ID" value="NZ_CBCSGQ010000022.1"/>
</dbReference>
<evidence type="ECO:0008006" key="3">
    <source>
        <dbReference type="Google" id="ProtNLM"/>
    </source>
</evidence>
<dbReference type="EMBL" id="LR590482">
    <property type="protein sequence ID" value="VTQ88056.1"/>
    <property type="molecule type" value="Genomic_DNA"/>
</dbReference>
<organism evidence="1 2">
    <name type="scientific">Pseudomonas synxantha</name>
    <dbReference type="NCBI Taxonomy" id="47883"/>
    <lineage>
        <taxon>Bacteria</taxon>
        <taxon>Pseudomonadati</taxon>
        <taxon>Pseudomonadota</taxon>
        <taxon>Gammaproteobacteria</taxon>
        <taxon>Pseudomonadales</taxon>
        <taxon>Pseudomonadaceae</taxon>
        <taxon>Pseudomonas</taxon>
    </lineage>
</organism>
<proteinExistence type="predicted"/>
<sequence>MNNVIDFPLVQAVEIINEAHFEKFEDAALMLMSFEKLADAVEVVSEGGEIHERDDTHVGLMEACMALAVMFRRRTGHDVQTVSADHLDQERRGLMEGVEVNSLPIPVRPSALKPLPTEAFRGVPTADLARVGFNYISRSHEHIKGNCPKLIELDLARAHSLDAMGALVVLIERLSGGVASIACGETPIANAPGSETLQ</sequence>
<reference evidence="1 2" key="1">
    <citation type="submission" date="2019-05" db="EMBL/GenBank/DDBJ databases">
        <authorList>
            <consortium name="Pathogen Informatics"/>
        </authorList>
    </citation>
    <scope>NUCLEOTIDE SEQUENCE [LARGE SCALE GENOMIC DNA]</scope>
    <source>
        <strain evidence="1 2">NCTC10696</strain>
    </source>
</reference>
<evidence type="ECO:0000313" key="1">
    <source>
        <dbReference type="EMBL" id="VTQ88056.1"/>
    </source>
</evidence>
<name>A0AAX3I1X5_9PSED</name>